<reference evidence="2" key="1">
    <citation type="journal article" date="2014" name="Int. J. Syst. Evol. Microbiol.">
        <title>Complete genome sequence of Corynebacterium casei LMG S-19264T (=DSM 44701T), isolated from a smear-ripened cheese.</title>
        <authorList>
            <consortium name="US DOE Joint Genome Institute (JGI-PGF)"/>
            <person name="Walter F."/>
            <person name="Albersmeier A."/>
            <person name="Kalinowski J."/>
            <person name="Ruckert C."/>
        </authorList>
    </citation>
    <scope>NUCLEOTIDE SEQUENCE</scope>
    <source>
        <strain evidence="2">CGMCC 1.12751</strain>
    </source>
</reference>
<keyword evidence="1" id="KW-0732">Signal</keyword>
<proteinExistence type="predicted"/>
<comment type="caution">
    <text evidence="2">The sequence shown here is derived from an EMBL/GenBank/DDBJ whole genome shotgun (WGS) entry which is preliminary data.</text>
</comment>
<gene>
    <name evidence="2" type="ORF">GCM10010976_02710</name>
</gene>
<dbReference type="Proteomes" id="UP000625976">
    <property type="component" value="Unassembled WGS sequence"/>
</dbReference>
<evidence type="ECO:0000313" key="3">
    <source>
        <dbReference type="Proteomes" id="UP000625976"/>
    </source>
</evidence>
<name>A0A917GB93_9FLAO</name>
<keyword evidence="3" id="KW-1185">Reference proteome</keyword>
<feature type="signal peptide" evidence="1">
    <location>
        <begin position="1"/>
        <end position="20"/>
    </location>
</feature>
<organism evidence="2 3">
    <name type="scientific">Bizionia arctica</name>
    <dbReference type="NCBI Taxonomy" id="1495645"/>
    <lineage>
        <taxon>Bacteria</taxon>
        <taxon>Pseudomonadati</taxon>
        <taxon>Bacteroidota</taxon>
        <taxon>Flavobacteriia</taxon>
        <taxon>Flavobacteriales</taxon>
        <taxon>Flavobacteriaceae</taxon>
        <taxon>Bizionia</taxon>
    </lineage>
</organism>
<protein>
    <submittedName>
        <fullName evidence="2">Uncharacterized protein</fullName>
    </submittedName>
</protein>
<dbReference type="RefSeq" id="WP_188461109.1">
    <property type="nucleotide sequence ID" value="NZ_BMFQ01000001.1"/>
</dbReference>
<feature type="chain" id="PRO_5038138346" evidence="1">
    <location>
        <begin position="21"/>
        <end position="158"/>
    </location>
</feature>
<evidence type="ECO:0000256" key="1">
    <source>
        <dbReference type="SAM" id="SignalP"/>
    </source>
</evidence>
<reference evidence="2" key="2">
    <citation type="submission" date="2020-09" db="EMBL/GenBank/DDBJ databases">
        <authorList>
            <person name="Sun Q."/>
            <person name="Zhou Y."/>
        </authorList>
    </citation>
    <scope>NUCLEOTIDE SEQUENCE</scope>
    <source>
        <strain evidence="2">CGMCC 1.12751</strain>
    </source>
</reference>
<evidence type="ECO:0000313" key="2">
    <source>
        <dbReference type="EMBL" id="GGG34490.1"/>
    </source>
</evidence>
<accession>A0A917GB93</accession>
<dbReference type="AlphaFoldDB" id="A0A917GB93"/>
<dbReference type="EMBL" id="BMFQ01000001">
    <property type="protein sequence ID" value="GGG34490.1"/>
    <property type="molecule type" value="Genomic_DNA"/>
</dbReference>
<sequence length="158" mass="18070">MRNTILIIATVALTNIQVHATNEKTTFFPSNKVETITTENLVQVFDWNVKTTKRTYSGTSPNIEHANKMIVLVSYGEVILDKKIESFYMRRYEAENNSNRLYFWEVESTYGYAKGFSSSEEDANRMITLIAKGEIVSSKVIISGIVKESQRKKARTKI</sequence>